<dbReference type="Gene3D" id="2.60.120.290">
    <property type="entry name" value="Spermadhesin, CUB domain"/>
    <property type="match status" value="1"/>
</dbReference>
<sequence length="364" mass="41399">MTCDPGHMVRVLSAYYGHSESGRCRGQATDCTMELPDAGSYSCIGQRVCEVNLPTGHRGKYMRVCQRHSTYMQLHYECVPVTDVVDVCSHAVITTQEGYIRSPHYPHNYPNNLRCTLTIRLTDRNQRLQLHIIDMNLQKNDTACADWLHTFDGYRSNTVCSSRVRHHLLTTLENHLVVEFQSDADVRQKGFWLYYKALPYKPTMLDRSRTDHTVITPQVWSVQPTDKGSFTLNQSRGATQDNSGSNVWHHVSYLFHSRLQLAMLVGSILMIILIISVIVLCIVIFKRPESTCVLAASFSCTSPAATKPSPLATRKALNYTDTGVWYITNRTGKVSKTMNTAIQDRKLSKQYIEIDDSTDEFEYT</sequence>
<keyword evidence="4" id="KW-1133">Transmembrane helix</keyword>
<dbReference type="CDD" id="cd00041">
    <property type="entry name" value="CUB"/>
    <property type="match status" value="1"/>
</dbReference>
<comment type="caution">
    <text evidence="3">Lacks conserved residue(s) required for the propagation of feature annotation.</text>
</comment>
<evidence type="ECO:0000313" key="7">
    <source>
        <dbReference type="Proteomes" id="UP001209878"/>
    </source>
</evidence>
<protein>
    <recommendedName>
        <fullName evidence="5">CUB domain-containing protein</fullName>
    </recommendedName>
</protein>
<feature type="transmembrane region" description="Helical" evidence="4">
    <location>
        <begin position="261"/>
        <end position="285"/>
    </location>
</feature>
<feature type="disulfide bond" evidence="3">
    <location>
        <begin position="88"/>
        <end position="115"/>
    </location>
</feature>
<organism evidence="6 7">
    <name type="scientific">Ridgeia piscesae</name>
    <name type="common">Tubeworm</name>
    <dbReference type="NCBI Taxonomy" id="27915"/>
    <lineage>
        <taxon>Eukaryota</taxon>
        <taxon>Metazoa</taxon>
        <taxon>Spiralia</taxon>
        <taxon>Lophotrochozoa</taxon>
        <taxon>Annelida</taxon>
        <taxon>Polychaeta</taxon>
        <taxon>Sedentaria</taxon>
        <taxon>Canalipalpata</taxon>
        <taxon>Sabellida</taxon>
        <taxon>Siboglinidae</taxon>
        <taxon>Ridgeia</taxon>
    </lineage>
</organism>
<evidence type="ECO:0000256" key="1">
    <source>
        <dbReference type="ARBA" id="ARBA00022737"/>
    </source>
</evidence>
<keyword evidence="2 3" id="KW-1015">Disulfide bond</keyword>
<dbReference type="Pfam" id="PF00431">
    <property type="entry name" value="CUB"/>
    <property type="match status" value="1"/>
</dbReference>
<keyword evidence="4" id="KW-0812">Transmembrane</keyword>
<evidence type="ECO:0000259" key="5">
    <source>
        <dbReference type="PROSITE" id="PS01180"/>
    </source>
</evidence>
<dbReference type="InterPro" id="IPR035914">
    <property type="entry name" value="Sperma_CUB_dom_sf"/>
</dbReference>
<dbReference type="Gene3D" id="2.60.120.740">
    <property type="match status" value="1"/>
</dbReference>
<evidence type="ECO:0000256" key="3">
    <source>
        <dbReference type="PROSITE-ProRule" id="PRU00059"/>
    </source>
</evidence>
<keyword evidence="1" id="KW-0677">Repeat</keyword>
<gene>
    <name evidence="6" type="ORF">NP493_71g04026</name>
</gene>
<evidence type="ECO:0000256" key="4">
    <source>
        <dbReference type="SAM" id="Phobius"/>
    </source>
</evidence>
<dbReference type="EMBL" id="JAODUO010000070">
    <property type="protein sequence ID" value="KAK2190744.1"/>
    <property type="molecule type" value="Genomic_DNA"/>
</dbReference>
<dbReference type="InterPro" id="IPR000859">
    <property type="entry name" value="CUB_dom"/>
</dbReference>
<dbReference type="Proteomes" id="UP001209878">
    <property type="component" value="Unassembled WGS sequence"/>
</dbReference>
<dbReference type="SUPFAM" id="SSF49854">
    <property type="entry name" value="Spermadhesin, CUB domain"/>
    <property type="match status" value="1"/>
</dbReference>
<dbReference type="CDD" id="cd22823">
    <property type="entry name" value="Gal_Rha_Lectin"/>
    <property type="match status" value="1"/>
</dbReference>
<keyword evidence="4" id="KW-0472">Membrane</keyword>
<dbReference type="AlphaFoldDB" id="A0AAD9P9R6"/>
<dbReference type="PANTHER" id="PTHR24251">
    <property type="entry name" value="OVOCHYMASE-RELATED"/>
    <property type="match status" value="1"/>
</dbReference>
<evidence type="ECO:0000313" key="6">
    <source>
        <dbReference type="EMBL" id="KAK2190744.1"/>
    </source>
</evidence>
<proteinExistence type="predicted"/>
<name>A0AAD9P9R6_RIDPI</name>
<feature type="domain" description="CUB" evidence="5">
    <location>
        <begin position="88"/>
        <end position="198"/>
    </location>
</feature>
<dbReference type="SMART" id="SM00042">
    <property type="entry name" value="CUB"/>
    <property type="match status" value="1"/>
</dbReference>
<accession>A0AAD9P9R6</accession>
<dbReference type="PROSITE" id="PS01180">
    <property type="entry name" value="CUB"/>
    <property type="match status" value="1"/>
</dbReference>
<keyword evidence="7" id="KW-1185">Reference proteome</keyword>
<comment type="caution">
    <text evidence="6">The sequence shown here is derived from an EMBL/GenBank/DDBJ whole genome shotgun (WGS) entry which is preliminary data.</text>
</comment>
<reference evidence="6" key="1">
    <citation type="journal article" date="2023" name="Mol. Biol. Evol.">
        <title>Third-Generation Sequencing Reveals the Adaptive Role of the Epigenome in Three Deep-Sea Polychaetes.</title>
        <authorList>
            <person name="Perez M."/>
            <person name="Aroh O."/>
            <person name="Sun Y."/>
            <person name="Lan Y."/>
            <person name="Juniper S.K."/>
            <person name="Young C.R."/>
            <person name="Angers B."/>
            <person name="Qian P.Y."/>
        </authorList>
    </citation>
    <scope>NUCLEOTIDE SEQUENCE</scope>
    <source>
        <strain evidence="6">R07B-5</strain>
    </source>
</reference>
<evidence type="ECO:0000256" key="2">
    <source>
        <dbReference type="ARBA" id="ARBA00023157"/>
    </source>
</evidence>
<dbReference type="InterPro" id="IPR043159">
    <property type="entry name" value="Lectin_gal-bd_sf"/>
</dbReference>